<evidence type="ECO:0000313" key="2">
    <source>
        <dbReference type="Proteomes" id="UP000499080"/>
    </source>
</evidence>
<keyword evidence="2" id="KW-1185">Reference proteome</keyword>
<protein>
    <submittedName>
        <fullName evidence="1">Uncharacterized protein</fullName>
    </submittedName>
</protein>
<dbReference type="AlphaFoldDB" id="A0A4Y2C0Q7"/>
<accession>A0A4Y2C0Q7</accession>
<gene>
    <name evidence="1" type="ORF">AVEN_227187_1</name>
</gene>
<evidence type="ECO:0000313" key="1">
    <source>
        <dbReference type="EMBL" id="GBL97713.1"/>
    </source>
</evidence>
<dbReference type="Proteomes" id="UP000499080">
    <property type="component" value="Unassembled WGS sequence"/>
</dbReference>
<comment type="caution">
    <text evidence="1">The sequence shown here is derived from an EMBL/GenBank/DDBJ whole genome shotgun (WGS) entry which is preliminary data.</text>
</comment>
<reference evidence="1 2" key="1">
    <citation type="journal article" date="2019" name="Sci. Rep.">
        <title>Orb-weaving spider Araneus ventricosus genome elucidates the spidroin gene catalogue.</title>
        <authorList>
            <person name="Kono N."/>
            <person name="Nakamura H."/>
            <person name="Ohtoshi R."/>
            <person name="Moran D.A.P."/>
            <person name="Shinohara A."/>
            <person name="Yoshida Y."/>
            <person name="Fujiwara M."/>
            <person name="Mori M."/>
            <person name="Tomita M."/>
            <person name="Arakawa K."/>
        </authorList>
    </citation>
    <scope>NUCLEOTIDE SEQUENCE [LARGE SCALE GENOMIC DNA]</scope>
</reference>
<organism evidence="1 2">
    <name type="scientific">Araneus ventricosus</name>
    <name type="common">Orbweaver spider</name>
    <name type="synonym">Epeira ventricosa</name>
    <dbReference type="NCBI Taxonomy" id="182803"/>
    <lineage>
        <taxon>Eukaryota</taxon>
        <taxon>Metazoa</taxon>
        <taxon>Ecdysozoa</taxon>
        <taxon>Arthropoda</taxon>
        <taxon>Chelicerata</taxon>
        <taxon>Arachnida</taxon>
        <taxon>Araneae</taxon>
        <taxon>Araneomorphae</taxon>
        <taxon>Entelegynae</taxon>
        <taxon>Araneoidea</taxon>
        <taxon>Araneidae</taxon>
        <taxon>Araneus</taxon>
    </lineage>
</organism>
<sequence>MTGGCLFPTVADLKAVDLLTRVTLLFLDVSRFLFVTRDSPMFLEASWILFVTLDTLLFLEVTCDTLVS</sequence>
<name>A0A4Y2C0Q7_ARAVE</name>
<dbReference type="EMBL" id="BGPR01085014">
    <property type="protein sequence ID" value="GBL97713.1"/>
    <property type="molecule type" value="Genomic_DNA"/>
</dbReference>
<feature type="non-terminal residue" evidence="1">
    <location>
        <position position="68"/>
    </location>
</feature>
<proteinExistence type="predicted"/>